<accession>A0AAW2YS19</accession>
<protein>
    <submittedName>
        <fullName evidence="8">Prolyl 4-hydroxylase</fullName>
    </submittedName>
</protein>
<dbReference type="PROSITE" id="PS51471">
    <property type="entry name" value="FE2OG_OXY"/>
    <property type="match status" value="1"/>
</dbReference>
<evidence type="ECO:0000256" key="2">
    <source>
        <dbReference type="ARBA" id="ARBA00022723"/>
    </source>
</evidence>
<keyword evidence="9" id="KW-1185">Reference proteome</keyword>
<evidence type="ECO:0000256" key="5">
    <source>
        <dbReference type="ARBA" id="ARBA00023004"/>
    </source>
</evidence>
<evidence type="ECO:0000256" key="3">
    <source>
        <dbReference type="ARBA" id="ARBA00022964"/>
    </source>
</evidence>
<evidence type="ECO:0000313" key="8">
    <source>
        <dbReference type="EMBL" id="KAL0479459.1"/>
    </source>
</evidence>
<organism evidence="8 9">
    <name type="scientific">Acrasis kona</name>
    <dbReference type="NCBI Taxonomy" id="1008807"/>
    <lineage>
        <taxon>Eukaryota</taxon>
        <taxon>Discoba</taxon>
        <taxon>Heterolobosea</taxon>
        <taxon>Tetramitia</taxon>
        <taxon>Eutetramitia</taxon>
        <taxon>Acrasidae</taxon>
        <taxon>Acrasis</taxon>
    </lineage>
</organism>
<dbReference type="InterPro" id="IPR006620">
    <property type="entry name" value="Pro_4_hyd_alph"/>
</dbReference>
<evidence type="ECO:0000256" key="4">
    <source>
        <dbReference type="ARBA" id="ARBA00023002"/>
    </source>
</evidence>
<feature type="transmembrane region" description="Helical" evidence="6">
    <location>
        <begin position="37"/>
        <end position="54"/>
    </location>
</feature>
<keyword evidence="6" id="KW-0472">Membrane</keyword>
<reference evidence="8 9" key="1">
    <citation type="submission" date="2024-03" db="EMBL/GenBank/DDBJ databases">
        <title>The Acrasis kona genome and developmental transcriptomes reveal deep origins of eukaryotic multicellular pathways.</title>
        <authorList>
            <person name="Sheikh S."/>
            <person name="Fu C.-J."/>
            <person name="Brown M.W."/>
            <person name="Baldauf S.L."/>
        </authorList>
    </citation>
    <scope>NUCLEOTIDE SEQUENCE [LARGE SCALE GENOMIC DNA]</scope>
    <source>
        <strain evidence="8 9">ATCC MYA-3509</strain>
    </source>
</reference>
<gene>
    <name evidence="8" type="ORF">AKO1_007639</name>
</gene>
<keyword evidence="3" id="KW-0223">Dioxygenase</keyword>
<dbReference type="GO" id="GO:0031418">
    <property type="term" value="F:L-ascorbic acid binding"/>
    <property type="evidence" value="ECO:0007669"/>
    <property type="project" value="InterPro"/>
</dbReference>
<dbReference type="GO" id="GO:0004656">
    <property type="term" value="F:procollagen-proline 4-dioxygenase activity"/>
    <property type="evidence" value="ECO:0007669"/>
    <property type="project" value="TreeGrafter"/>
</dbReference>
<keyword evidence="5" id="KW-0408">Iron</keyword>
<keyword evidence="6" id="KW-0812">Transmembrane</keyword>
<comment type="cofactor">
    <cofactor evidence="1">
        <name>L-ascorbate</name>
        <dbReference type="ChEBI" id="CHEBI:38290"/>
    </cofactor>
</comment>
<dbReference type="InterPro" id="IPR045054">
    <property type="entry name" value="P4HA-like"/>
</dbReference>
<dbReference type="SMART" id="SM00702">
    <property type="entry name" value="P4Hc"/>
    <property type="match status" value="1"/>
</dbReference>
<evidence type="ECO:0000259" key="7">
    <source>
        <dbReference type="PROSITE" id="PS51471"/>
    </source>
</evidence>
<dbReference type="GO" id="GO:0005783">
    <property type="term" value="C:endoplasmic reticulum"/>
    <property type="evidence" value="ECO:0007669"/>
    <property type="project" value="TreeGrafter"/>
</dbReference>
<dbReference type="AlphaFoldDB" id="A0AAW2YS19"/>
<dbReference type="Proteomes" id="UP001431209">
    <property type="component" value="Unassembled WGS sequence"/>
</dbReference>
<dbReference type="InterPro" id="IPR044862">
    <property type="entry name" value="Pro_4_hyd_alph_FE2OG_OXY"/>
</dbReference>
<evidence type="ECO:0000313" key="9">
    <source>
        <dbReference type="Proteomes" id="UP001431209"/>
    </source>
</evidence>
<keyword evidence="2" id="KW-0479">Metal-binding</keyword>
<dbReference type="PANTHER" id="PTHR10869:SF246">
    <property type="entry name" value="TRANSMEMBRANE PROLYL 4-HYDROXYLASE"/>
    <property type="match status" value="1"/>
</dbReference>
<evidence type="ECO:0000256" key="6">
    <source>
        <dbReference type="SAM" id="Phobius"/>
    </source>
</evidence>
<dbReference type="Pfam" id="PF13640">
    <property type="entry name" value="2OG-FeII_Oxy_3"/>
    <property type="match status" value="1"/>
</dbReference>
<comment type="caution">
    <text evidence="8">The sequence shown here is derived from an EMBL/GenBank/DDBJ whole genome shotgun (WGS) entry which is preliminary data.</text>
</comment>
<dbReference type="GO" id="GO:0005506">
    <property type="term" value="F:iron ion binding"/>
    <property type="evidence" value="ECO:0007669"/>
    <property type="project" value="InterPro"/>
</dbReference>
<sequence length="300" mass="34240">MEMTLPRTVPSGNVRKGRGIIRQYIKKLKRTPARTRYIAVGIVSAVILLYLFVFRSSDTPNTATKLGVPSDAPVSKIISSEVKENQNALLAVADDKDNHFDPFKNVQIISWEPRVFVYKNFLSSSECQYLIDCGKDHLSRSQVVGQDKSEVVEARSSFGASLTREQTRAIDQRISAVTHFPIENGEHLYLLRYGSDQEYKPHYDWFADDLGKEWKDMLERSGQRYATMIIYLSDVEEGGETTFPNINKAIKPEKGDALLFYDMKPTCEVDHLTLHGGEKVKKGEKWIVTKWIHQKKYTDA</sequence>
<evidence type="ECO:0000256" key="1">
    <source>
        <dbReference type="ARBA" id="ARBA00001961"/>
    </source>
</evidence>
<dbReference type="Gene3D" id="2.60.120.620">
    <property type="entry name" value="q2cbj1_9rhob like domain"/>
    <property type="match status" value="1"/>
</dbReference>
<feature type="domain" description="Fe2OG dioxygenase" evidence="7">
    <location>
        <begin position="184"/>
        <end position="294"/>
    </location>
</feature>
<keyword evidence="6" id="KW-1133">Transmembrane helix</keyword>
<proteinExistence type="predicted"/>
<dbReference type="EMBL" id="JAOPGA020000562">
    <property type="protein sequence ID" value="KAL0479459.1"/>
    <property type="molecule type" value="Genomic_DNA"/>
</dbReference>
<dbReference type="InterPro" id="IPR005123">
    <property type="entry name" value="Oxoglu/Fe-dep_dioxygenase_dom"/>
</dbReference>
<name>A0AAW2YS19_9EUKA</name>
<keyword evidence="4" id="KW-0560">Oxidoreductase</keyword>
<dbReference type="PANTHER" id="PTHR10869">
    <property type="entry name" value="PROLYL 4-HYDROXYLASE ALPHA SUBUNIT"/>
    <property type="match status" value="1"/>
</dbReference>